<dbReference type="CDD" id="cd11069">
    <property type="entry name" value="CYP_FUM15-like"/>
    <property type="match status" value="1"/>
</dbReference>
<keyword evidence="5 13" id="KW-0349">Heme</keyword>
<dbReference type="GO" id="GO:0016705">
    <property type="term" value="F:oxidoreductase activity, acting on paired donors, with incorporation or reduction of molecular oxygen"/>
    <property type="evidence" value="ECO:0007669"/>
    <property type="project" value="InterPro"/>
</dbReference>
<feature type="compositionally biased region" description="Basic and acidic residues" evidence="15">
    <location>
        <begin position="379"/>
        <end position="393"/>
    </location>
</feature>
<evidence type="ECO:0000256" key="4">
    <source>
        <dbReference type="ARBA" id="ARBA00010617"/>
    </source>
</evidence>
<organism evidence="16 17">
    <name type="scientific">Collybia nuda</name>
    <dbReference type="NCBI Taxonomy" id="64659"/>
    <lineage>
        <taxon>Eukaryota</taxon>
        <taxon>Fungi</taxon>
        <taxon>Dikarya</taxon>
        <taxon>Basidiomycota</taxon>
        <taxon>Agaricomycotina</taxon>
        <taxon>Agaricomycetes</taxon>
        <taxon>Agaricomycetidae</taxon>
        <taxon>Agaricales</taxon>
        <taxon>Tricholomatineae</taxon>
        <taxon>Clitocybaceae</taxon>
        <taxon>Collybia</taxon>
    </lineage>
</organism>
<comment type="pathway">
    <text evidence="3">Secondary metabolite biosynthesis; terpenoid biosynthesis.</text>
</comment>
<dbReference type="OrthoDB" id="1470350at2759"/>
<dbReference type="Gene3D" id="1.10.630.10">
    <property type="entry name" value="Cytochrome P450"/>
    <property type="match status" value="1"/>
</dbReference>
<dbReference type="SUPFAM" id="SSF48264">
    <property type="entry name" value="Cytochrome P450"/>
    <property type="match status" value="1"/>
</dbReference>
<evidence type="ECO:0000256" key="7">
    <source>
        <dbReference type="ARBA" id="ARBA00022723"/>
    </source>
</evidence>
<evidence type="ECO:0000256" key="11">
    <source>
        <dbReference type="ARBA" id="ARBA00023033"/>
    </source>
</evidence>
<feature type="binding site" description="axial binding residue" evidence="13">
    <location>
        <position position="530"/>
    </location>
    <ligand>
        <name>heme</name>
        <dbReference type="ChEBI" id="CHEBI:30413"/>
    </ligand>
    <ligandPart>
        <name>Fe</name>
        <dbReference type="ChEBI" id="CHEBI:18248"/>
    </ligandPart>
</feature>
<keyword evidence="11 14" id="KW-0503">Monooxygenase</keyword>
<keyword evidence="7 13" id="KW-0479">Metal-binding</keyword>
<keyword evidence="8" id="KW-1133">Transmembrane helix</keyword>
<keyword evidence="17" id="KW-1185">Reference proteome</keyword>
<dbReference type="GO" id="GO:0005506">
    <property type="term" value="F:iron ion binding"/>
    <property type="evidence" value="ECO:0007669"/>
    <property type="project" value="InterPro"/>
</dbReference>
<evidence type="ECO:0000256" key="9">
    <source>
        <dbReference type="ARBA" id="ARBA00023002"/>
    </source>
</evidence>
<evidence type="ECO:0000256" key="3">
    <source>
        <dbReference type="ARBA" id="ARBA00004721"/>
    </source>
</evidence>
<evidence type="ECO:0000256" key="14">
    <source>
        <dbReference type="RuleBase" id="RU000461"/>
    </source>
</evidence>
<evidence type="ECO:0000256" key="6">
    <source>
        <dbReference type="ARBA" id="ARBA00022692"/>
    </source>
</evidence>
<evidence type="ECO:0000256" key="12">
    <source>
        <dbReference type="ARBA" id="ARBA00023136"/>
    </source>
</evidence>
<dbReference type="InterPro" id="IPR002401">
    <property type="entry name" value="Cyt_P450_E_grp-I"/>
</dbReference>
<dbReference type="PANTHER" id="PTHR24305:SF166">
    <property type="entry name" value="CYTOCHROME P450 12A4, MITOCHONDRIAL-RELATED"/>
    <property type="match status" value="1"/>
</dbReference>
<evidence type="ECO:0000313" key="16">
    <source>
        <dbReference type="EMBL" id="KAF9456799.1"/>
    </source>
</evidence>
<reference evidence="16" key="1">
    <citation type="submission" date="2020-11" db="EMBL/GenBank/DDBJ databases">
        <authorList>
            <consortium name="DOE Joint Genome Institute"/>
            <person name="Ahrendt S."/>
            <person name="Riley R."/>
            <person name="Andreopoulos W."/>
            <person name="Labutti K."/>
            <person name="Pangilinan J."/>
            <person name="Ruiz-Duenas F.J."/>
            <person name="Barrasa J.M."/>
            <person name="Sanchez-Garcia M."/>
            <person name="Camarero S."/>
            <person name="Miyauchi S."/>
            <person name="Serrano A."/>
            <person name="Linde D."/>
            <person name="Babiker R."/>
            <person name="Drula E."/>
            <person name="Ayuso-Fernandez I."/>
            <person name="Pacheco R."/>
            <person name="Padilla G."/>
            <person name="Ferreira P."/>
            <person name="Barriuso J."/>
            <person name="Kellner H."/>
            <person name="Castanera R."/>
            <person name="Alfaro M."/>
            <person name="Ramirez L."/>
            <person name="Pisabarro A.G."/>
            <person name="Kuo A."/>
            <person name="Tritt A."/>
            <person name="Lipzen A."/>
            <person name="He G."/>
            <person name="Yan M."/>
            <person name="Ng V."/>
            <person name="Cullen D."/>
            <person name="Martin F."/>
            <person name="Rosso M.-N."/>
            <person name="Henrissat B."/>
            <person name="Hibbett D."/>
            <person name="Martinez A.T."/>
            <person name="Grigoriev I.V."/>
        </authorList>
    </citation>
    <scope>NUCLEOTIDE SEQUENCE</scope>
    <source>
        <strain evidence="16">CBS 247.69</strain>
    </source>
</reference>
<evidence type="ECO:0000256" key="5">
    <source>
        <dbReference type="ARBA" id="ARBA00022617"/>
    </source>
</evidence>
<dbReference type="GO" id="GO:0020037">
    <property type="term" value="F:heme binding"/>
    <property type="evidence" value="ECO:0007669"/>
    <property type="project" value="InterPro"/>
</dbReference>
<dbReference type="AlphaFoldDB" id="A0A9P5XTM4"/>
<dbReference type="PRINTS" id="PR00385">
    <property type="entry name" value="P450"/>
</dbReference>
<name>A0A9P5XTM4_9AGAR</name>
<comment type="cofactor">
    <cofactor evidence="1 13">
        <name>heme</name>
        <dbReference type="ChEBI" id="CHEBI:30413"/>
    </cofactor>
</comment>
<keyword evidence="12" id="KW-0472">Membrane</keyword>
<protein>
    <submittedName>
        <fullName evidence="16">Cytochrome P450</fullName>
    </submittedName>
</protein>
<keyword evidence="9 14" id="KW-0560">Oxidoreductase</keyword>
<dbReference type="PRINTS" id="PR00463">
    <property type="entry name" value="EP450I"/>
</dbReference>
<dbReference type="PANTHER" id="PTHR24305">
    <property type="entry name" value="CYTOCHROME P450"/>
    <property type="match status" value="1"/>
</dbReference>
<evidence type="ECO:0000256" key="10">
    <source>
        <dbReference type="ARBA" id="ARBA00023004"/>
    </source>
</evidence>
<comment type="subcellular location">
    <subcellularLocation>
        <location evidence="2">Membrane</location>
    </subcellularLocation>
</comment>
<keyword evidence="6" id="KW-0812">Transmembrane</keyword>
<comment type="similarity">
    <text evidence="4 14">Belongs to the cytochrome P450 family.</text>
</comment>
<dbReference type="Proteomes" id="UP000807353">
    <property type="component" value="Unassembled WGS sequence"/>
</dbReference>
<dbReference type="GO" id="GO:0016020">
    <property type="term" value="C:membrane"/>
    <property type="evidence" value="ECO:0007669"/>
    <property type="project" value="UniProtKB-SubCell"/>
</dbReference>
<feature type="region of interest" description="Disordered" evidence="15">
    <location>
        <begin position="376"/>
        <end position="408"/>
    </location>
</feature>
<keyword evidence="10 13" id="KW-0408">Iron</keyword>
<evidence type="ECO:0000256" key="8">
    <source>
        <dbReference type="ARBA" id="ARBA00022989"/>
    </source>
</evidence>
<dbReference type="InterPro" id="IPR036396">
    <property type="entry name" value="Cyt_P450_sf"/>
</dbReference>
<evidence type="ECO:0000256" key="2">
    <source>
        <dbReference type="ARBA" id="ARBA00004370"/>
    </source>
</evidence>
<evidence type="ECO:0000256" key="1">
    <source>
        <dbReference type="ARBA" id="ARBA00001971"/>
    </source>
</evidence>
<dbReference type="PROSITE" id="PS00086">
    <property type="entry name" value="CYTOCHROME_P450"/>
    <property type="match status" value="1"/>
</dbReference>
<evidence type="ECO:0000256" key="15">
    <source>
        <dbReference type="SAM" id="MobiDB-lite"/>
    </source>
</evidence>
<sequence>MIKVSLISLLLLLARGILWLFNLLLVAPLFDPLQNLPGPEGAALQNHFSEVMDPQKSPTTHESWKQKFGKTFRFHGFGKHDYRMMSFDFRVISHILTSPVYEKPWQTRSVLARLIGRGIFSMEGAEHKQQRRLIGPAFTGQSIKALTPIFFQKAEELCERWDDLIDKPFSTVTNPTDPPPAYVPFATAVEKFKGVTLDVAHWISRASFDVIGLTGFDYHFNSLEDETEDVYLAYRRLFDMADKGAPLRTVIELYFPIIRKIWPDERTKIMDASLRVVDKAGKKLIAQKKAMVISEQDNEKVIQEKDILSLLIKANLSTDPAKRLSDEELLNQCSTFLLAGSDSVSLALAWCLHFLSQNPAIQTRLRDEILSSTSTSSHVSHEPALSKHFDTELRLSPPPSYPSGEQPSFESWEALEKLPYLDAVVRETLRICPPVHSTIRVAVRDDQIPVSSPVILQDGTTVEKDGYISIRKGSYIHIPIEGLNLAEDIWGNDAQEFNPDRWACLPSSARPPAHPGLGNMMTFGFGPHSCLGYKFTITEMKIFLGMMVSRFVFVPKEGIKISKYNAILTRPYVVDKWELGTQLPVVVRRFRP</sequence>
<comment type="caution">
    <text evidence="16">The sequence shown here is derived from an EMBL/GenBank/DDBJ whole genome shotgun (WGS) entry which is preliminary data.</text>
</comment>
<gene>
    <name evidence="16" type="ORF">BDZ94DRAFT_1285559</name>
</gene>
<proteinExistence type="inferred from homology"/>
<dbReference type="GO" id="GO:0004497">
    <property type="term" value="F:monooxygenase activity"/>
    <property type="evidence" value="ECO:0007669"/>
    <property type="project" value="UniProtKB-KW"/>
</dbReference>
<accession>A0A9P5XTM4</accession>
<dbReference type="InterPro" id="IPR001128">
    <property type="entry name" value="Cyt_P450"/>
</dbReference>
<evidence type="ECO:0000313" key="17">
    <source>
        <dbReference type="Proteomes" id="UP000807353"/>
    </source>
</evidence>
<evidence type="ECO:0000256" key="13">
    <source>
        <dbReference type="PIRSR" id="PIRSR602401-1"/>
    </source>
</evidence>
<dbReference type="InterPro" id="IPR050121">
    <property type="entry name" value="Cytochrome_P450_monoxygenase"/>
</dbReference>
<dbReference type="InterPro" id="IPR017972">
    <property type="entry name" value="Cyt_P450_CS"/>
</dbReference>
<dbReference type="Pfam" id="PF00067">
    <property type="entry name" value="p450"/>
    <property type="match status" value="2"/>
</dbReference>
<dbReference type="EMBL" id="MU150402">
    <property type="protein sequence ID" value="KAF9456799.1"/>
    <property type="molecule type" value="Genomic_DNA"/>
</dbReference>